<evidence type="ECO:0000313" key="1">
    <source>
        <dbReference type="EMBL" id="EXB42388.1"/>
    </source>
</evidence>
<keyword evidence="2" id="KW-1185">Reference proteome</keyword>
<reference evidence="2" key="1">
    <citation type="submission" date="2013-01" db="EMBL/GenBank/DDBJ databases">
        <title>Draft Genome Sequence of a Mulberry Tree, Morus notabilis C.K. Schneid.</title>
        <authorList>
            <person name="He N."/>
            <person name="Zhao S."/>
        </authorList>
    </citation>
    <scope>NUCLEOTIDE SEQUENCE</scope>
</reference>
<accession>W9QUZ2</accession>
<name>W9QUZ2_9ROSA</name>
<evidence type="ECO:0000313" key="2">
    <source>
        <dbReference type="Proteomes" id="UP000030645"/>
    </source>
</evidence>
<organism evidence="1 2">
    <name type="scientific">Morus notabilis</name>
    <dbReference type="NCBI Taxonomy" id="981085"/>
    <lineage>
        <taxon>Eukaryota</taxon>
        <taxon>Viridiplantae</taxon>
        <taxon>Streptophyta</taxon>
        <taxon>Embryophyta</taxon>
        <taxon>Tracheophyta</taxon>
        <taxon>Spermatophyta</taxon>
        <taxon>Magnoliopsida</taxon>
        <taxon>eudicotyledons</taxon>
        <taxon>Gunneridae</taxon>
        <taxon>Pentapetalae</taxon>
        <taxon>rosids</taxon>
        <taxon>fabids</taxon>
        <taxon>Rosales</taxon>
        <taxon>Moraceae</taxon>
        <taxon>Moreae</taxon>
        <taxon>Morus</taxon>
    </lineage>
</organism>
<proteinExistence type="predicted"/>
<sequence length="62" mass="6926">MKLILSIFCRTAMRAEVEYSINNGLPAVSISAGDSAEFLYARSGMWIWQRSIRTNIPSMASL</sequence>
<dbReference type="Proteomes" id="UP000030645">
    <property type="component" value="Unassembled WGS sequence"/>
</dbReference>
<gene>
    <name evidence="1" type="ORF">L484_021982</name>
</gene>
<dbReference type="AlphaFoldDB" id="W9QUZ2"/>
<dbReference type="EMBL" id="KE343820">
    <property type="protein sequence ID" value="EXB42388.1"/>
    <property type="molecule type" value="Genomic_DNA"/>
</dbReference>
<protein>
    <submittedName>
        <fullName evidence="1">Uncharacterized protein</fullName>
    </submittedName>
</protein>